<dbReference type="InterPro" id="IPR050545">
    <property type="entry name" value="Mycobact_MmpL"/>
</dbReference>
<feature type="transmembrane region" description="Helical" evidence="6">
    <location>
        <begin position="186"/>
        <end position="206"/>
    </location>
</feature>
<evidence type="ECO:0000256" key="5">
    <source>
        <dbReference type="ARBA" id="ARBA00023136"/>
    </source>
</evidence>
<evidence type="ECO:0000259" key="7">
    <source>
        <dbReference type="Pfam" id="PF03176"/>
    </source>
</evidence>
<dbReference type="GO" id="GO:0005886">
    <property type="term" value="C:plasma membrane"/>
    <property type="evidence" value="ECO:0007669"/>
    <property type="project" value="UniProtKB-SubCell"/>
</dbReference>
<dbReference type="Gene3D" id="1.20.1640.10">
    <property type="entry name" value="Multidrug efflux transporter AcrB transmembrane domain"/>
    <property type="match status" value="1"/>
</dbReference>
<keyword evidence="4 6" id="KW-1133">Transmembrane helix</keyword>
<protein>
    <recommendedName>
        <fullName evidence="7">Membrane transport protein MMPL domain-containing protein</fullName>
    </recommendedName>
</protein>
<dbReference type="EMBL" id="BARS01020410">
    <property type="protein sequence ID" value="GAG06943.1"/>
    <property type="molecule type" value="Genomic_DNA"/>
</dbReference>
<evidence type="ECO:0000256" key="1">
    <source>
        <dbReference type="ARBA" id="ARBA00004651"/>
    </source>
</evidence>
<dbReference type="PANTHER" id="PTHR33406">
    <property type="entry name" value="MEMBRANE PROTEIN MJ1562-RELATED"/>
    <property type="match status" value="1"/>
</dbReference>
<keyword evidence="5 6" id="KW-0472">Membrane</keyword>
<gene>
    <name evidence="8" type="ORF">S01H1_32915</name>
</gene>
<dbReference type="AlphaFoldDB" id="X0V334"/>
<organism evidence="8">
    <name type="scientific">marine sediment metagenome</name>
    <dbReference type="NCBI Taxonomy" id="412755"/>
    <lineage>
        <taxon>unclassified sequences</taxon>
        <taxon>metagenomes</taxon>
        <taxon>ecological metagenomes</taxon>
    </lineage>
</organism>
<evidence type="ECO:0000256" key="6">
    <source>
        <dbReference type="SAM" id="Phobius"/>
    </source>
</evidence>
<keyword evidence="2" id="KW-1003">Cell membrane</keyword>
<accession>X0V334</accession>
<evidence type="ECO:0000313" key="8">
    <source>
        <dbReference type="EMBL" id="GAG06943.1"/>
    </source>
</evidence>
<sequence length="208" mass="22186">MPTSGEAVEGSQILEQELGIRPNVLIVVFTSETLRADDPQFMDEMDNALAGLHGIENLDPPITYRSSGNAQLISANGYTTYATIGIKGDSYTASELVPIVREELRPQPNLTIYVTGQPALANDAEAVAMDDMKRVEMYTFPVVAFVLILVFGSLVAAGLPLAIGGASIVLTMGMVYLLGQYTDITTSCLTVVSFIGLGVGIDYSLLMV</sequence>
<dbReference type="PANTHER" id="PTHR33406:SF13">
    <property type="entry name" value="MEMBRANE PROTEIN YDFJ"/>
    <property type="match status" value="1"/>
</dbReference>
<feature type="non-terminal residue" evidence="8">
    <location>
        <position position="208"/>
    </location>
</feature>
<dbReference type="SUPFAM" id="SSF82866">
    <property type="entry name" value="Multidrug efflux transporter AcrB transmembrane domain"/>
    <property type="match status" value="1"/>
</dbReference>
<feature type="domain" description="Membrane transport protein MMPL" evidence="7">
    <location>
        <begin position="14"/>
        <end position="208"/>
    </location>
</feature>
<dbReference type="Pfam" id="PF03176">
    <property type="entry name" value="MMPL"/>
    <property type="match status" value="1"/>
</dbReference>
<comment type="subcellular location">
    <subcellularLocation>
        <location evidence="1">Cell membrane</location>
        <topology evidence="1">Multi-pass membrane protein</topology>
    </subcellularLocation>
</comment>
<evidence type="ECO:0000256" key="3">
    <source>
        <dbReference type="ARBA" id="ARBA00022692"/>
    </source>
</evidence>
<comment type="caution">
    <text evidence="8">The sequence shown here is derived from an EMBL/GenBank/DDBJ whole genome shotgun (WGS) entry which is preliminary data.</text>
</comment>
<reference evidence="8" key="1">
    <citation type="journal article" date="2014" name="Front. Microbiol.">
        <title>High frequency of phylogenetically diverse reductive dehalogenase-homologous genes in deep subseafloor sedimentary metagenomes.</title>
        <authorList>
            <person name="Kawai M."/>
            <person name="Futagami T."/>
            <person name="Toyoda A."/>
            <person name="Takaki Y."/>
            <person name="Nishi S."/>
            <person name="Hori S."/>
            <person name="Arai W."/>
            <person name="Tsubouchi T."/>
            <person name="Morono Y."/>
            <person name="Uchiyama I."/>
            <person name="Ito T."/>
            <person name="Fujiyama A."/>
            <person name="Inagaki F."/>
            <person name="Takami H."/>
        </authorList>
    </citation>
    <scope>NUCLEOTIDE SEQUENCE</scope>
    <source>
        <strain evidence="8">Expedition CK06-06</strain>
    </source>
</reference>
<keyword evidence="3 6" id="KW-0812">Transmembrane</keyword>
<evidence type="ECO:0000256" key="2">
    <source>
        <dbReference type="ARBA" id="ARBA00022475"/>
    </source>
</evidence>
<feature type="transmembrane region" description="Helical" evidence="6">
    <location>
        <begin position="138"/>
        <end position="155"/>
    </location>
</feature>
<proteinExistence type="predicted"/>
<dbReference type="InterPro" id="IPR004869">
    <property type="entry name" value="MMPL_dom"/>
</dbReference>
<evidence type="ECO:0000256" key="4">
    <source>
        <dbReference type="ARBA" id="ARBA00022989"/>
    </source>
</evidence>
<name>X0V334_9ZZZZ</name>